<organism evidence="2 3">
    <name type="scientific">Podospora didyma</name>
    <dbReference type="NCBI Taxonomy" id="330526"/>
    <lineage>
        <taxon>Eukaryota</taxon>
        <taxon>Fungi</taxon>
        <taxon>Dikarya</taxon>
        <taxon>Ascomycota</taxon>
        <taxon>Pezizomycotina</taxon>
        <taxon>Sordariomycetes</taxon>
        <taxon>Sordariomycetidae</taxon>
        <taxon>Sordariales</taxon>
        <taxon>Podosporaceae</taxon>
        <taxon>Podospora</taxon>
    </lineage>
</organism>
<dbReference type="EMBL" id="JAULSW010000001">
    <property type="protein sequence ID" value="KAK3393744.1"/>
    <property type="molecule type" value="Genomic_DNA"/>
</dbReference>
<dbReference type="AlphaFoldDB" id="A0AAE0U7X5"/>
<feature type="compositionally biased region" description="Polar residues" evidence="1">
    <location>
        <begin position="1"/>
        <end position="14"/>
    </location>
</feature>
<feature type="compositionally biased region" description="Acidic residues" evidence="1">
    <location>
        <begin position="1047"/>
        <end position="1058"/>
    </location>
</feature>
<gene>
    <name evidence="2" type="ORF">B0H63DRAFT_26597</name>
</gene>
<keyword evidence="3" id="KW-1185">Reference proteome</keyword>
<proteinExistence type="predicted"/>
<feature type="compositionally biased region" description="Low complexity" evidence="1">
    <location>
        <begin position="1033"/>
        <end position="1045"/>
    </location>
</feature>
<reference evidence="2" key="2">
    <citation type="submission" date="2023-06" db="EMBL/GenBank/DDBJ databases">
        <authorList>
            <consortium name="Lawrence Berkeley National Laboratory"/>
            <person name="Haridas S."/>
            <person name="Hensen N."/>
            <person name="Bonometti L."/>
            <person name="Westerberg I."/>
            <person name="Brannstrom I.O."/>
            <person name="Guillou S."/>
            <person name="Cros-Aarteil S."/>
            <person name="Calhoun S."/>
            <person name="Kuo A."/>
            <person name="Mondo S."/>
            <person name="Pangilinan J."/>
            <person name="Riley R."/>
            <person name="LaButti K."/>
            <person name="Andreopoulos B."/>
            <person name="Lipzen A."/>
            <person name="Chen C."/>
            <person name="Yanf M."/>
            <person name="Daum C."/>
            <person name="Ng V."/>
            <person name="Clum A."/>
            <person name="Steindorff A."/>
            <person name="Ohm R."/>
            <person name="Martin F."/>
            <person name="Silar P."/>
            <person name="Natvig D."/>
            <person name="Lalanne C."/>
            <person name="Gautier V."/>
            <person name="Ament-velasquez S.L."/>
            <person name="Kruys A."/>
            <person name="Hutchinson M.I."/>
            <person name="Powell A.J."/>
            <person name="Barry K."/>
            <person name="Miller A.N."/>
            <person name="Grigoriev I.V."/>
            <person name="Debuchy R."/>
            <person name="Gladieux P."/>
            <person name="Thoren M.H."/>
            <person name="Johannesson H."/>
        </authorList>
    </citation>
    <scope>NUCLEOTIDE SEQUENCE</scope>
    <source>
        <strain evidence="2">CBS 232.78</strain>
    </source>
</reference>
<feature type="region of interest" description="Disordered" evidence="1">
    <location>
        <begin position="965"/>
        <end position="1058"/>
    </location>
</feature>
<comment type="caution">
    <text evidence="2">The sequence shown here is derived from an EMBL/GenBank/DDBJ whole genome shotgun (WGS) entry which is preliminary data.</text>
</comment>
<protein>
    <submittedName>
        <fullName evidence="2">Uncharacterized protein</fullName>
    </submittedName>
</protein>
<feature type="region of interest" description="Disordered" evidence="1">
    <location>
        <begin position="1"/>
        <end position="49"/>
    </location>
</feature>
<evidence type="ECO:0000256" key="1">
    <source>
        <dbReference type="SAM" id="MobiDB-lite"/>
    </source>
</evidence>
<name>A0AAE0U7X5_9PEZI</name>
<evidence type="ECO:0000313" key="2">
    <source>
        <dbReference type="EMBL" id="KAK3393744.1"/>
    </source>
</evidence>
<accession>A0AAE0U7X5</accession>
<evidence type="ECO:0000313" key="3">
    <source>
        <dbReference type="Proteomes" id="UP001285441"/>
    </source>
</evidence>
<feature type="region of interest" description="Disordered" evidence="1">
    <location>
        <begin position="63"/>
        <end position="119"/>
    </location>
</feature>
<sequence length="1058" mass="119617">MLNQFQEGTYQTQTPRPPGPPGLSGLSCLPGLLEPSGPPEPGRAGTPVTATGMLRGLQSIPLPPATEVPGATDTAGRPVLLDPWAPVSSGTGVYRQPNPYDRADFSSPDWTEDSRYKGSTQPPLAIRLRSVINFLSEEDSDRCMYWNQRFREAYSYLKWLGEEDEQRQLGRASQQTQDMFRDALDKAKAHLLFQKHSYDPSPLEIVAPPKLSYKSNRLAWARNARDWPVPSGKPAPGRDSLLPRPLYARIPQVVNTMLVETPDNENLFEQYREDDNTVWTTAEAPPVTSSHVEAEVFARYSIDHTQWVNQDPSRKTTALPDGSYLKPGDASDWVMERGARRAGLQSILRSFDPVKTEGRWRRLVLPPDAATISKVYTRTDGVQWEPIRLSSKQMPAQLDTMPFNWTVTNYMDYRTRLRKMILVNLTMKAATETVEPLLLSKNVVNGGPYLRPMSSARIQSAQWRLNQCYTVFKVLEEGCRRVERDLLKAMIERVNRGLNDAKTGSWDCDENAVTVPELDLIKFVASSESVNTFNWKGPFDPEFAGKKYKLFQVFARRIRNLFNDKDPDAIFRYWNSQVDVEELLEVINAGEGQGAVNKTEFEPFQACFWLDRLHRSGHVTFHLDPEYYGIVERPYVDCFPEHRIVFDADGYPIVPTDEEHIRSWKDVIERGRPDTGEDSSLYRFLCDASYNLGFSISLLERILEAEPPETPASLDTRLDGEMRDFEALCQEGAKEVTLHTLPELVKWITMADRDEPAPTQTEALSTIRERIISEMEENETMLAPGRVSDIPKREMELVRDHDWSFASVNVSGVSPRFCDINRWPLGVGYLSDKAEQAVKDDKHLNRDMTFDPTKLDPVPVHFQRPKLQPYTHPKTVLRHGPALYPVGDTKAQQKVVRDTITNMANLAVFGEAKKRAWGEMISDVASILNPKSIGNQVFGRRLADTLGPKDGDPAGEAWLPEVAPKMVPQSWDPPVAGNKRQRIDTTGRARTVPPPGGGEEQSQQPTPPTTPRPGRVQEQTCPETPRGRPHTPSQNQRSQRVQRVQIDSEEEEETDYGG</sequence>
<reference evidence="2" key="1">
    <citation type="journal article" date="2023" name="Mol. Phylogenet. Evol.">
        <title>Genome-scale phylogeny and comparative genomics of the fungal order Sordariales.</title>
        <authorList>
            <person name="Hensen N."/>
            <person name="Bonometti L."/>
            <person name="Westerberg I."/>
            <person name="Brannstrom I.O."/>
            <person name="Guillou S."/>
            <person name="Cros-Aarteil S."/>
            <person name="Calhoun S."/>
            <person name="Haridas S."/>
            <person name="Kuo A."/>
            <person name="Mondo S."/>
            <person name="Pangilinan J."/>
            <person name="Riley R."/>
            <person name="LaButti K."/>
            <person name="Andreopoulos B."/>
            <person name="Lipzen A."/>
            <person name="Chen C."/>
            <person name="Yan M."/>
            <person name="Daum C."/>
            <person name="Ng V."/>
            <person name="Clum A."/>
            <person name="Steindorff A."/>
            <person name="Ohm R.A."/>
            <person name="Martin F."/>
            <person name="Silar P."/>
            <person name="Natvig D.O."/>
            <person name="Lalanne C."/>
            <person name="Gautier V."/>
            <person name="Ament-Velasquez S.L."/>
            <person name="Kruys A."/>
            <person name="Hutchinson M.I."/>
            <person name="Powell A.J."/>
            <person name="Barry K."/>
            <person name="Miller A.N."/>
            <person name="Grigoriev I.V."/>
            <person name="Debuchy R."/>
            <person name="Gladieux P."/>
            <person name="Hiltunen Thoren M."/>
            <person name="Johannesson H."/>
        </authorList>
    </citation>
    <scope>NUCLEOTIDE SEQUENCE</scope>
    <source>
        <strain evidence="2">CBS 232.78</strain>
    </source>
</reference>
<dbReference type="Proteomes" id="UP001285441">
    <property type="component" value="Unassembled WGS sequence"/>
</dbReference>
<feature type="compositionally biased region" description="Low complexity" evidence="1">
    <location>
        <begin position="23"/>
        <end position="35"/>
    </location>
</feature>